<comment type="similarity">
    <text evidence="3 13">Belongs to the glycosyl hydrolase 47 family.</text>
</comment>
<dbReference type="GO" id="GO:0036503">
    <property type="term" value="P:ERAD pathway"/>
    <property type="evidence" value="ECO:0007669"/>
    <property type="project" value="UniProtKB-ARBA"/>
</dbReference>
<dbReference type="EC" id="3.2.1.-" evidence="13"/>
<feature type="active site" evidence="10">
    <location>
        <position position="229"/>
    </location>
</feature>
<keyword evidence="4 11" id="KW-0479">Metal-binding</keyword>
<gene>
    <name evidence="14" type="ORF">SISNIDRAFT_407600</name>
</gene>
<dbReference type="Gene3D" id="1.50.10.10">
    <property type="match status" value="1"/>
</dbReference>
<dbReference type="SUPFAM" id="SSF48225">
    <property type="entry name" value="Seven-hairpin glycosidases"/>
    <property type="match status" value="1"/>
</dbReference>
<keyword evidence="6 11" id="KW-0106">Calcium</keyword>
<dbReference type="InterPro" id="IPR012341">
    <property type="entry name" value="6hp_glycosidase-like_sf"/>
</dbReference>
<feature type="disulfide bond" evidence="12">
    <location>
        <begin position="293"/>
        <end position="340"/>
    </location>
</feature>
<evidence type="ECO:0000256" key="8">
    <source>
        <dbReference type="ARBA" id="ARBA00047669"/>
    </source>
</evidence>
<feature type="binding site" evidence="11">
    <location>
        <position position="505"/>
    </location>
    <ligand>
        <name>Ca(2+)</name>
        <dbReference type="ChEBI" id="CHEBI:29108"/>
    </ligand>
</feature>
<protein>
    <recommendedName>
        <fullName evidence="13">alpha-1,2-Mannosidase</fullName>
        <ecNumber evidence="13">3.2.1.-</ecNumber>
    </recommendedName>
</protein>
<evidence type="ECO:0000256" key="12">
    <source>
        <dbReference type="PIRSR" id="PIRSR601382-3"/>
    </source>
</evidence>
<comment type="cofactor">
    <cofactor evidence="1 11">
        <name>Ca(2+)</name>
        <dbReference type="ChEBI" id="CHEBI:29108"/>
    </cofactor>
</comment>
<evidence type="ECO:0000313" key="14">
    <source>
        <dbReference type="EMBL" id="KZS96517.1"/>
    </source>
</evidence>
<dbReference type="GO" id="GO:0016020">
    <property type="term" value="C:membrane"/>
    <property type="evidence" value="ECO:0007669"/>
    <property type="project" value="InterPro"/>
</dbReference>
<evidence type="ECO:0000256" key="5">
    <source>
        <dbReference type="ARBA" id="ARBA00022801"/>
    </source>
</evidence>
<feature type="active site" description="Proton donor" evidence="10">
    <location>
        <position position="354"/>
    </location>
</feature>
<keyword evidence="5 13" id="KW-0378">Hydrolase</keyword>
<dbReference type="GO" id="GO:0005975">
    <property type="term" value="P:carbohydrate metabolic process"/>
    <property type="evidence" value="ECO:0007669"/>
    <property type="project" value="InterPro"/>
</dbReference>
<feature type="active site" description="Proton donor" evidence="10">
    <location>
        <position position="92"/>
    </location>
</feature>
<dbReference type="OrthoDB" id="8118055at2759"/>
<dbReference type="InterPro" id="IPR036026">
    <property type="entry name" value="Seven-hairpin_glycosidases"/>
</dbReference>
<dbReference type="GO" id="GO:0004571">
    <property type="term" value="F:mannosyl-oligosaccharide 1,2-alpha-mannosidase activity"/>
    <property type="evidence" value="ECO:0007669"/>
    <property type="project" value="UniProtKB-EC"/>
</dbReference>
<proteinExistence type="inferred from homology"/>
<name>A0A164Y2B5_9AGAM</name>
<keyword evidence="15" id="KW-1185">Reference proteome</keyword>
<evidence type="ECO:0000256" key="9">
    <source>
        <dbReference type="ARBA" id="ARBA00048605"/>
    </source>
</evidence>
<evidence type="ECO:0000313" key="15">
    <source>
        <dbReference type="Proteomes" id="UP000076722"/>
    </source>
</evidence>
<sequence length="526" mass="59274">MDRIIWTDRAGQVKSAFLHAWNSYEKYAWGYDEVLPISVGSTNNFNGWGVSIVDSLDTLLLLGLGPQFDRAMDHVNALNFTQSQHDVAPFFETTIRYLGGLLSAYALIANTLLTRADQLGLALLHAFNTTSGLPAWGVNTVTHRQQNTYSALLAEIGSCQMEYKYLAYLTGRKEYFDTVNDITDRMERAQLEEEEFVRTGGLNGMWGTRWDIGSGESVDQYIAVGALADSAYEYLLKGYLLSGRTEKRLLDMYLAASTTALQNLTYISPTRNLLYITDSTNAYPSHKFEHLSCFFPGLLSLGDKTRGSFGSSYTSLLGPLTPSQLRDRHSIAAQGVAETCWVLYGDNPTGLGSETVLFDRPTGGPTYDMSAGRWWDAIDAWESVGRKGALKGSGKKDKKEKIKMDYTVQDARWLMRPETLESLFLMYRYTGDEVWRERCWKVFEGMEKYSRLGQSGEGGGPKSKNLDDKGDGYALAETFKYIYLCLLDPSESEALLPKDKWIFNTEAHPFPVFEWSERQIEEWGIR</sequence>
<dbReference type="Proteomes" id="UP000076722">
    <property type="component" value="Unassembled WGS sequence"/>
</dbReference>
<accession>A0A164Y2B5</accession>
<comment type="catalytic activity">
    <reaction evidence="9">
        <text>N(4)-(alpha-D-Man-(1-&gt;2)-alpha-D-Man-(1-&gt;2)-alpha-D-Man-(1-&gt;3)-[alpha-D-Man-(1-&gt;2)-alpha-D-Man-(1-&gt;3)-[alpha-D-Man-(1-&gt;2)-alpha-D-Man-(1-&gt;6)]-alpha-D-Man-(1-&gt;6)]-beta-D-Man-(1-&gt;4)-beta-D-GlcNAc-(1-&gt;4)-beta-D-GlcNAc)-L-asparaginyl-[protein] (N-glucan mannose isomer 9A1,2,3B1,2,3) + 4 H2O = N(4)-(alpha-D-Man-(1-&gt;3)-[alpha-D-Man-(1-&gt;3)-[alpha-D-Man-(1-&gt;6)]-alpha-D-Man-(1-&gt;6)]-beta-D-Man-(1-&gt;4)-beta-D-GlcNAc-(1-&gt;4)-beta-D-GlcNAc)-L-asparaginyl-[protein] (N-glucan mannose isomer 5A1,2) + 4 beta-D-mannose</text>
        <dbReference type="Rhea" id="RHEA:56008"/>
        <dbReference type="Rhea" id="RHEA-COMP:14356"/>
        <dbReference type="Rhea" id="RHEA-COMP:14367"/>
        <dbReference type="ChEBI" id="CHEBI:15377"/>
        <dbReference type="ChEBI" id="CHEBI:28563"/>
        <dbReference type="ChEBI" id="CHEBI:59087"/>
        <dbReference type="ChEBI" id="CHEBI:139493"/>
        <dbReference type="EC" id="3.2.1.113"/>
    </reaction>
</comment>
<comment type="catalytic activity">
    <reaction evidence="8">
        <text>N(4)-(alpha-D-Man-(1-&gt;2)-alpha-D-Man-(1-&gt;2)-alpha-D-Man-(1-&gt;3)-[alpha-D-Man-(1-&gt;3)-[alpha-D-Man-(1-&gt;2)-alpha-D-Man-(1-&gt;6)]-alpha-D-Man-(1-&gt;6)]-beta-D-Man-(1-&gt;4)-beta-D-GlcNAc-(1-&gt;4)-beta-D-GlcNAc)-L-asparaginyl-[protein] (N-glucan mannose isomer 8A1,2,3B1,3) + 3 H2O = N(4)-(alpha-D-Man-(1-&gt;3)-[alpha-D-Man-(1-&gt;3)-[alpha-D-Man-(1-&gt;6)]-alpha-D-Man-(1-&gt;6)]-beta-D-Man-(1-&gt;4)-beta-D-GlcNAc-(1-&gt;4)-beta-D-GlcNAc)-L-asparaginyl-[protein] (N-glucan mannose isomer 5A1,2) + 3 beta-D-mannose</text>
        <dbReference type="Rhea" id="RHEA:56028"/>
        <dbReference type="Rhea" id="RHEA-COMP:14358"/>
        <dbReference type="Rhea" id="RHEA-COMP:14367"/>
        <dbReference type="ChEBI" id="CHEBI:15377"/>
        <dbReference type="ChEBI" id="CHEBI:28563"/>
        <dbReference type="ChEBI" id="CHEBI:59087"/>
        <dbReference type="ChEBI" id="CHEBI:60628"/>
        <dbReference type="EC" id="3.2.1.113"/>
    </reaction>
</comment>
<dbReference type="InterPro" id="IPR050749">
    <property type="entry name" value="Glycosyl_Hydrolase_47"/>
</dbReference>
<dbReference type="PRINTS" id="PR00747">
    <property type="entry name" value="GLYHDRLASE47"/>
</dbReference>
<dbReference type="AlphaFoldDB" id="A0A164Y2B5"/>
<evidence type="ECO:0000256" key="3">
    <source>
        <dbReference type="ARBA" id="ARBA00007658"/>
    </source>
</evidence>
<dbReference type="GO" id="GO:0005509">
    <property type="term" value="F:calcium ion binding"/>
    <property type="evidence" value="ECO:0007669"/>
    <property type="project" value="InterPro"/>
</dbReference>
<dbReference type="GO" id="GO:0005783">
    <property type="term" value="C:endoplasmic reticulum"/>
    <property type="evidence" value="ECO:0007669"/>
    <property type="project" value="TreeGrafter"/>
</dbReference>
<dbReference type="PANTHER" id="PTHR11742:SF55">
    <property type="entry name" value="ENDOPLASMIC RETICULUM MANNOSYL-OLIGOSACCHARIDE 1,2-ALPHA-MANNOSIDASE"/>
    <property type="match status" value="1"/>
</dbReference>
<evidence type="ECO:0000256" key="4">
    <source>
        <dbReference type="ARBA" id="ARBA00022723"/>
    </source>
</evidence>
<organism evidence="14 15">
    <name type="scientific">Sistotremastrum niveocremeum HHB9708</name>
    <dbReference type="NCBI Taxonomy" id="1314777"/>
    <lineage>
        <taxon>Eukaryota</taxon>
        <taxon>Fungi</taxon>
        <taxon>Dikarya</taxon>
        <taxon>Basidiomycota</taxon>
        <taxon>Agaricomycotina</taxon>
        <taxon>Agaricomycetes</taxon>
        <taxon>Sistotremastrales</taxon>
        <taxon>Sistotremastraceae</taxon>
        <taxon>Sertulicium</taxon>
        <taxon>Sertulicium niveocremeum</taxon>
    </lineage>
</organism>
<keyword evidence="7 12" id="KW-1015">Disulfide bond</keyword>
<evidence type="ECO:0000256" key="7">
    <source>
        <dbReference type="ARBA" id="ARBA00023157"/>
    </source>
</evidence>
<keyword evidence="13 14" id="KW-0326">Glycosidase</keyword>
<dbReference type="PANTHER" id="PTHR11742">
    <property type="entry name" value="MANNOSYL-OLIGOSACCHARIDE ALPHA-1,2-MANNOSIDASE-RELATED"/>
    <property type="match status" value="1"/>
</dbReference>
<evidence type="ECO:0000256" key="1">
    <source>
        <dbReference type="ARBA" id="ARBA00001913"/>
    </source>
</evidence>
<dbReference type="STRING" id="1314777.A0A164Y2B5"/>
<evidence type="ECO:0000256" key="10">
    <source>
        <dbReference type="PIRSR" id="PIRSR601382-1"/>
    </source>
</evidence>
<reference evidence="14 15" key="1">
    <citation type="journal article" date="2016" name="Mol. Biol. Evol.">
        <title>Comparative Genomics of Early-Diverging Mushroom-Forming Fungi Provides Insights into the Origins of Lignocellulose Decay Capabilities.</title>
        <authorList>
            <person name="Nagy L.G."/>
            <person name="Riley R."/>
            <person name="Tritt A."/>
            <person name="Adam C."/>
            <person name="Daum C."/>
            <person name="Floudas D."/>
            <person name="Sun H."/>
            <person name="Yadav J.S."/>
            <person name="Pangilinan J."/>
            <person name="Larsson K.H."/>
            <person name="Matsuura K."/>
            <person name="Barry K."/>
            <person name="Labutti K."/>
            <person name="Kuo R."/>
            <person name="Ohm R.A."/>
            <person name="Bhattacharya S.S."/>
            <person name="Shirouzu T."/>
            <person name="Yoshinaga Y."/>
            <person name="Martin F.M."/>
            <person name="Grigoriev I.V."/>
            <person name="Hibbett D.S."/>
        </authorList>
    </citation>
    <scope>NUCLEOTIDE SEQUENCE [LARGE SCALE GENOMIC DNA]</scope>
    <source>
        <strain evidence="14 15">HHB9708</strain>
    </source>
</reference>
<evidence type="ECO:0000256" key="13">
    <source>
        <dbReference type="RuleBase" id="RU361193"/>
    </source>
</evidence>
<evidence type="ECO:0000256" key="6">
    <source>
        <dbReference type="ARBA" id="ARBA00022837"/>
    </source>
</evidence>
<comment type="pathway">
    <text evidence="2">Protein modification; protein glycosylation.</text>
</comment>
<evidence type="ECO:0000256" key="11">
    <source>
        <dbReference type="PIRSR" id="PIRSR601382-2"/>
    </source>
</evidence>
<feature type="active site" evidence="10">
    <location>
        <position position="418"/>
    </location>
</feature>
<dbReference type="InterPro" id="IPR001382">
    <property type="entry name" value="Glyco_hydro_47"/>
</dbReference>
<dbReference type="Pfam" id="PF01532">
    <property type="entry name" value="Glyco_hydro_47"/>
    <property type="match status" value="1"/>
</dbReference>
<dbReference type="EMBL" id="KV419399">
    <property type="protein sequence ID" value="KZS96517.1"/>
    <property type="molecule type" value="Genomic_DNA"/>
</dbReference>
<evidence type="ECO:0000256" key="2">
    <source>
        <dbReference type="ARBA" id="ARBA00004922"/>
    </source>
</evidence>